<feature type="compositionally biased region" description="Low complexity" evidence="1">
    <location>
        <begin position="311"/>
        <end position="346"/>
    </location>
</feature>
<feature type="domain" description="DUF1707" evidence="2">
    <location>
        <begin position="478"/>
        <end position="528"/>
    </location>
</feature>
<dbReference type="PANTHER" id="PTHR40763:SF4">
    <property type="entry name" value="DUF1707 DOMAIN-CONTAINING PROTEIN"/>
    <property type="match status" value="1"/>
</dbReference>
<feature type="compositionally biased region" description="Low complexity" evidence="1">
    <location>
        <begin position="391"/>
        <end position="402"/>
    </location>
</feature>
<proteinExistence type="predicted"/>
<sequence length="653" mass="67720">MRALLAYAHAIGKLTDKEHRRRTRALGNTASQHAPDHYAEGLPAPRFVHAPADTAPDPADRLYVGVLVGAEDRGARDGGWWLSDVITNARTAGELRAVLASFFDGDAAPDAFPELAAALARRAQWQQAWLDRSAGRLSKSEYRSICDRLTYAADPSPPTRETPEATAPPRAAEAAPSALPGAGPTVGVGGPSDAPGAGRAVVVVPSEADAGSRPMPLDALEAAVSEPSPSPLDALRAAVSRPPPPRPWATASSAAPRSAVPGSPPPLPPSRRATPASANAADPGSTPLARTTEPGARGSGAPNPPPMSPDAAEAAGSGAAAAPGRGTQSAGPLSASLEALRAAASRPSPPPRPTFPSPEPRWPTPEATAAPHRSPSQQDAEQPAPARQETAAAGRSASSWWAPEGIGGAGGKPQAAETGEAARPPAGPRWFTPEGRPAASEAPRTLAEGRQAARPLAARRWPVPPRSGQAGVRDGAHLRISNADRQRAGEALMAALTDGRLSPVEYGKRLQAVHAAKTYGELLPRVENLDGLASDAEREPVIRAVEAAGRAGALEPAETLDLLHAARTATTDAELSRLTVVLRSLLHGAEGSPANPRLSRVTDADRERVVGRLQTAIAEGRLTLDEYDDRVQQTYAARRFEDFEPIVGDLPAP</sequence>
<dbReference type="EMBL" id="BSDI01000021">
    <property type="protein sequence ID" value="GLH99154.1"/>
    <property type="molecule type" value="Genomic_DNA"/>
</dbReference>
<evidence type="ECO:0000313" key="3">
    <source>
        <dbReference type="EMBL" id="GLH99154.1"/>
    </source>
</evidence>
<feature type="region of interest" description="Disordered" evidence="1">
    <location>
        <begin position="208"/>
        <end position="472"/>
    </location>
</feature>
<feature type="region of interest" description="Disordered" evidence="1">
    <location>
        <begin position="151"/>
        <end position="193"/>
    </location>
</feature>
<feature type="domain" description="DUF1707" evidence="2">
    <location>
        <begin position="600"/>
        <end position="651"/>
    </location>
</feature>
<evidence type="ECO:0000259" key="2">
    <source>
        <dbReference type="Pfam" id="PF08044"/>
    </source>
</evidence>
<reference evidence="3" key="1">
    <citation type="submission" date="2022-12" db="EMBL/GenBank/DDBJ databases">
        <title>New Phytohabitans aurantiacus sp. RD004123 nov., an actinomycete isolated from soil.</title>
        <authorList>
            <person name="Triningsih D.W."/>
            <person name="Harunari E."/>
            <person name="Igarashi Y."/>
        </authorList>
    </citation>
    <scope>NUCLEOTIDE SEQUENCE</scope>
    <source>
        <strain evidence="3">RD004123</strain>
    </source>
</reference>
<evidence type="ECO:0000256" key="1">
    <source>
        <dbReference type="SAM" id="MobiDB-lite"/>
    </source>
</evidence>
<comment type="caution">
    <text evidence="3">The sequence shown here is derived from an EMBL/GenBank/DDBJ whole genome shotgun (WGS) entry which is preliminary data.</text>
</comment>
<name>A0ABQ5QY84_9ACTN</name>
<protein>
    <recommendedName>
        <fullName evidence="2">DUF1707 domain-containing protein</fullName>
    </recommendedName>
</protein>
<dbReference type="InterPro" id="IPR012551">
    <property type="entry name" value="DUF1707_SHOCT-like"/>
</dbReference>
<dbReference type="Proteomes" id="UP001144280">
    <property type="component" value="Unassembled WGS sequence"/>
</dbReference>
<gene>
    <name evidence="3" type="ORF">Pa4123_44290</name>
</gene>
<dbReference type="PANTHER" id="PTHR40763">
    <property type="entry name" value="MEMBRANE PROTEIN-RELATED"/>
    <property type="match status" value="1"/>
</dbReference>
<accession>A0ABQ5QY84</accession>
<feature type="compositionally biased region" description="Low complexity" evidence="1">
    <location>
        <begin position="270"/>
        <end position="281"/>
    </location>
</feature>
<dbReference type="Pfam" id="PF08044">
    <property type="entry name" value="DUF1707"/>
    <property type="match status" value="2"/>
</dbReference>
<organism evidence="3 4">
    <name type="scientific">Phytohabitans aurantiacus</name>
    <dbReference type="NCBI Taxonomy" id="3016789"/>
    <lineage>
        <taxon>Bacteria</taxon>
        <taxon>Bacillati</taxon>
        <taxon>Actinomycetota</taxon>
        <taxon>Actinomycetes</taxon>
        <taxon>Micromonosporales</taxon>
        <taxon>Micromonosporaceae</taxon>
    </lineage>
</organism>
<feature type="compositionally biased region" description="Low complexity" evidence="1">
    <location>
        <begin position="164"/>
        <end position="183"/>
    </location>
</feature>
<keyword evidence="4" id="KW-1185">Reference proteome</keyword>
<evidence type="ECO:0000313" key="4">
    <source>
        <dbReference type="Proteomes" id="UP001144280"/>
    </source>
</evidence>
<feature type="compositionally biased region" description="Low complexity" evidence="1">
    <location>
        <begin position="248"/>
        <end position="261"/>
    </location>
</feature>
<feature type="compositionally biased region" description="Pro residues" evidence="1">
    <location>
        <begin position="347"/>
        <end position="363"/>
    </location>
</feature>